<proteinExistence type="predicted"/>
<comment type="caution">
    <text evidence="2">The sequence shown here is derived from an EMBL/GenBank/DDBJ whole genome shotgun (WGS) entry which is preliminary data.</text>
</comment>
<organism evidence="2 3">
    <name type="scientific">Puccinia coronata f. sp. avenae</name>
    <dbReference type="NCBI Taxonomy" id="200324"/>
    <lineage>
        <taxon>Eukaryota</taxon>
        <taxon>Fungi</taxon>
        <taxon>Dikarya</taxon>
        <taxon>Basidiomycota</taxon>
        <taxon>Pucciniomycotina</taxon>
        <taxon>Pucciniomycetes</taxon>
        <taxon>Pucciniales</taxon>
        <taxon>Pucciniaceae</taxon>
        <taxon>Puccinia</taxon>
    </lineage>
</organism>
<dbReference type="AlphaFoldDB" id="A0A2N5SCG2"/>
<feature type="region of interest" description="Disordered" evidence="1">
    <location>
        <begin position="86"/>
        <end position="106"/>
    </location>
</feature>
<reference evidence="2 3" key="1">
    <citation type="submission" date="2017-11" db="EMBL/GenBank/DDBJ databases">
        <title>De novo assembly and phasing of dikaryotic genomes from two isolates of Puccinia coronata f. sp. avenae, the causal agent of oat crown rust.</title>
        <authorList>
            <person name="Miller M.E."/>
            <person name="Zhang Y."/>
            <person name="Omidvar V."/>
            <person name="Sperschneider J."/>
            <person name="Schwessinger B."/>
            <person name="Raley C."/>
            <person name="Palmer J.M."/>
            <person name="Garnica D."/>
            <person name="Upadhyaya N."/>
            <person name="Rathjen J."/>
            <person name="Taylor J.M."/>
            <person name="Park R.F."/>
            <person name="Dodds P.N."/>
            <person name="Hirsch C.D."/>
            <person name="Kianian S.F."/>
            <person name="Figueroa M."/>
        </authorList>
    </citation>
    <scope>NUCLEOTIDE SEQUENCE [LARGE SCALE GENOMIC DNA]</scope>
    <source>
        <strain evidence="2">12SD80</strain>
    </source>
</reference>
<accession>A0A2N5SCG2</accession>
<evidence type="ECO:0000256" key="1">
    <source>
        <dbReference type="SAM" id="MobiDB-lite"/>
    </source>
</evidence>
<dbReference type="Proteomes" id="UP000235392">
    <property type="component" value="Unassembled WGS sequence"/>
</dbReference>
<protein>
    <submittedName>
        <fullName evidence="2">Uncharacterized protein</fullName>
    </submittedName>
</protein>
<gene>
    <name evidence="2" type="ORF">PCASD_20164</name>
</gene>
<sequence>MRNAASTDCAALRVLVTSLHVEPGVQRRSASAYHHAGSPVAIFHNQDGMRTGTRKAWTLLEPRHILGIQRKEERAYYYCFCERQPDKAENPSLEPVDMNGKTTNPA</sequence>
<name>A0A2N5SCG2_9BASI</name>
<evidence type="ECO:0000313" key="3">
    <source>
        <dbReference type="Proteomes" id="UP000235392"/>
    </source>
</evidence>
<evidence type="ECO:0000313" key="2">
    <source>
        <dbReference type="EMBL" id="PLW10973.1"/>
    </source>
</evidence>
<dbReference type="EMBL" id="PGCI01000942">
    <property type="protein sequence ID" value="PLW10973.1"/>
    <property type="molecule type" value="Genomic_DNA"/>
</dbReference>